<protein>
    <submittedName>
        <fullName evidence="1">Uncharacterized protein</fullName>
    </submittedName>
</protein>
<dbReference type="EMBL" id="CANTFM010001590">
    <property type="protein sequence ID" value="CAI5741553.1"/>
    <property type="molecule type" value="Genomic_DNA"/>
</dbReference>
<evidence type="ECO:0000313" key="1">
    <source>
        <dbReference type="EMBL" id="CAI5741553.1"/>
    </source>
</evidence>
<keyword evidence="2" id="KW-1185">Reference proteome</keyword>
<evidence type="ECO:0000313" key="2">
    <source>
        <dbReference type="Proteomes" id="UP001162029"/>
    </source>
</evidence>
<accession>A0AAV0UZA6</accession>
<sequence length="135" mass="16286">MAFTHQPKTCCRCSCRRKSCQRRMAERRRRVEYLISHAQFFLIRDVKQRRNKYFARKEPAFEMDEDDYGLVPNEVAIDSEDFCIMRDSIDQMQQQLSRGLQDLKELRALVKEAVDQREGYTMINRRADTERQQQQ</sequence>
<proteinExistence type="predicted"/>
<name>A0AAV0UZA6_9STRA</name>
<reference evidence="1" key="1">
    <citation type="submission" date="2022-12" db="EMBL/GenBank/DDBJ databases">
        <authorList>
            <person name="Webb A."/>
        </authorList>
    </citation>
    <scope>NUCLEOTIDE SEQUENCE</scope>
    <source>
        <strain evidence="1">Pd1</strain>
    </source>
</reference>
<dbReference type="Proteomes" id="UP001162029">
    <property type="component" value="Unassembled WGS sequence"/>
</dbReference>
<organism evidence="1 2">
    <name type="scientific">Peronospora destructor</name>
    <dbReference type="NCBI Taxonomy" id="86335"/>
    <lineage>
        <taxon>Eukaryota</taxon>
        <taxon>Sar</taxon>
        <taxon>Stramenopiles</taxon>
        <taxon>Oomycota</taxon>
        <taxon>Peronosporomycetes</taxon>
        <taxon>Peronosporales</taxon>
        <taxon>Peronosporaceae</taxon>
        <taxon>Peronospora</taxon>
    </lineage>
</organism>
<comment type="caution">
    <text evidence="1">The sequence shown here is derived from an EMBL/GenBank/DDBJ whole genome shotgun (WGS) entry which is preliminary data.</text>
</comment>
<gene>
    <name evidence="1" type="ORF">PDE001_LOCUS7872</name>
</gene>
<dbReference type="AlphaFoldDB" id="A0AAV0UZA6"/>